<dbReference type="Ensembl" id="ENSCHIT00000017187.1">
    <property type="protein sequence ID" value="ENSCHIP00000009414.1"/>
    <property type="gene ID" value="ENSCHIG00000012291.1"/>
</dbReference>
<feature type="compositionally biased region" description="Polar residues" evidence="16">
    <location>
        <begin position="1"/>
        <end position="12"/>
    </location>
</feature>
<evidence type="ECO:0000256" key="14">
    <source>
        <dbReference type="ARBA" id="ARBA00045758"/>
    </source>
</evidence>
<gene>
    <name evidence="18" type="primary">IL6</name>
</gene>
<keyword evidence="6" id="KW-0964">Secreted</keyword>
<evidence type="ECO:0000256" key="4">
    <source>
        <dbReference type="ARBA" id="ARBA00022486"/>
    </source>
</evidence>
<evidence type="ECO:0000256" key="1">
    <source>
        <dbReference type="ARBA" id="ARBA00004613"/>
    </source>
</evidence>
<feature type="region of interest" description="Disordered" evidence="16">
    <location>
        <begin position="1"/>
        <end position="28"/>
    </location>
</feature>
<evidence type="ECO:0000256" key="15">
    <source>
        <dbReference type="PIRSR" id="PIRSR001935-1"/>
    </source>
</evidence>
<keyword evidence="4" id="KW-0011">Acute phase</keyword>
<comment type="subunit">
    <text evidence="13">Component of a hexamer of two molecules each of IL6, IL6R and IL6ST; first binds to IL6R to associate with the signaling subunit IL6ST. Interacts with IL6R (via the N-terminal ectodomain); this interaction may be affected by IL6R-binding with SORL1, hence decreasing IL6 cis signaling. Interacts with SORL1 (via the N-terminal ectodomain); this interaction leads to IL6 internalization and lysosomal degradation. May form a trimeric complex with the soluble SORL1 ectodomain and soluble IL6R receptor; this interaction might stabilize circulating IL6, hence promoting IL6 trans signaling.</text>
</comment>
<evidence type="ECO:0000256" key="7">
    <source>
        <dbReference type="ARBA" id="ARBA00022553"/>
    </source>
</evidence>
<evidence type="ECO:0000256" key="13">
    <source>
        <dbReference type="ARBA" id="ARBA00023468"/>
    </source>
</evidence>
<dbReference type="PANTHER" id="PTHR48494:SF1">
    <property type="entry name" value="INTERLEUKIN-6"/>
    <property type="match status" value="1"/>
</dbReference>
<dbReference type="GO" id="GO:0051240">
    <property type="term" value="P:positive regulation of multicellular organismal process"/>
    <property type="evidence" value="ECO:0007669"/>
    <property type="project" value="UniProtKB-ARBA"/>
</dbReference>
<dbReference type="PROSITE" id="PS00254">
    <property type="entry name" value="INTERLEUKIN_6"/>
    <property type="match status" value="1"/>
</dbReference>
<keyword evidence="5" id="KW-0202">Cytokine</keyword>
<comment type="function">
    <text evidence="14">IL6 is a potent inducer of the acute phase response. Rapid production of IL6 contributes to host defense during infection and tissue injury, but excessive IL6 synthesis is involved in disease pathology. In the innate immune response, is synthesized by myeloid cells, such as macrophages and dendritic cells, upon recognition of pathogens through toll-like receptors (TLRs) at the site of infection or tissue injury. In the adaptive immune response, is required for the differentiation of B cells into immunoglobulin-secreting cells. Plays a major role in the differentiation of CD4(+) T cell subsets. Essential factor for the development of T follicular helper (Tfh) cells that are required for the induction of germinal-center formation. Required to drive naive CD4(+) T cells to the Th17 lineage. Also required for proliferation of myeloma cells and the survival of plasmablast cells.</text>
</comment>
<protein>
    <recommendedName>
        <fullName evidence="3">Interleukin-6</fullName>
    </recommendedName>
</protein>
<dbReference type="Ensembl" id="ENSCHIT00010053817.1">
    <property type="protein sequence ID" value="ENSCHIP00010038421.1"/>
    <property type="gene ID" value="ENSCHIG00010028443.1"/>
</dbReference>
<dbReference type="GO" id="GO:0005138">
    <property type="term" value="F:interleukin-6 receptor binding"/>
    <property type="evidence" value="ECO:0007669"/>
    <property type="project" value="InterPro"/>
</dbReference>
<feature type="transmembrane region" description="Helical" evidence="17">
    <location>
        <begin position="33"/>
        <end position="55"/>
    </location>
</feature>
<evidence type="ECO:0000256" key="9">
    <source>
        <dbReference type="ARBA" id="ARBA00023030"/>
    </source>
</evidence>
<evidence type="ECO:0000256" key="2">
    <source>
        <dbReference type="ARBA" id="ARBA00007432"/>
    </source>
</evidence>
<dbReference type="InterPro" id="IPR003574">
    <property type="entry name" value="IL-6-like"/>
</dbReference>
<keyword evidence="20" id="KW-1185">Reference proteome</keyword>
<evidence type="ECO:0000256" key="6">
    <source>
        <dbReference type="ARBA" id="ARBA00022525"/>
    </source>
</evidence>
<reference evidence="18 20" key="1">
    <citation type="submission" date="2016-04" db="EMBL/GenBank/DDBJ databases">
        <title>Polished mammalian reference genomes with single-molecule sequencing and chromosome conformation capture applied to the Capra hircus genome.</title>
        <authorList>
            <person name="Bickhart D.M."/>
            <person name="Koren S."/>
            <person name="Rosen B."/>
            <person name="Hastie A."/>
            <person name="Liachko I."/>
            <person name="Sullivan S.T."/>
            <person name="Burton J."/>
            <person name="Sayre B.L."/>
            <person name="Huson H.J."/>
            <person name="Lee J."/>
            <person name="Lam E."/>
            <person name="Kelley C.M."/>
            <person name="Hutchison J.L."/>
            <person name="Zhou Y."/>
            <person name="Sun J."/>
            <person name="Crisa A."/>
            <person name="Schwartz J.C."/>
            <person name="Hammond J.A."/>
            <person name="Schroeder S.G."/>
            <person name="Liu G.E."/>
            <person name="Dunham M."/>
            <person name="Shendure J."/>
            <person name="Sonstegard T.S."/>
            <person name="Phillippy A.M."/>
            <person name="Van Tassell C.P."/>
            <person name="Smith T.P."/>
        </authorList>
    </citation>
    <scope>NUCLEOTIDE SEQUENCE [LARGE SCALE GENOMIC DNA]</scope>
</reference>
<evidence type="ECO:0000256" key="10">
    <source>
        <dbReference type="ARBA" id="ARBA00023157"/>
    </source>
</evidence>
<keyword evidence="9" id="KW-0339">Growth factor</keyword>
<evidence type="ECO:0000256" key="3">
    <source>
        <dbReference type="ARBA" id="ARBA00019464"/>
    </source>
</evidence>
<evidence type="ECO:0000313" key="19">
    <source>
        <dbReference type="Ensembl" id="ENSCHIP00010038421.1"/>
    </source>
</evidence>
<dbReference type="SMART" id="SM00126">
    <property type="entry name" value="IL6"/>
    <property type="match status" value="1"/>
</dbReference>
<sequence length="237" mass="26726">MRPGMSETQSALEPTRNERELHQPSRNPAMNSLFTSAFSPLAVSLGLLLVMTSAFPTPGPLGEDFKNDTTPSRLLLTTPEKTEALIKHIVDKISAIRKEICEKNDECENSKETLAENKLKLPKMEEKDGCFQSGFNQAICLIKTTAGLLEYQIYLDFLQNEFEGNQETVMELQSSIRTLIQILKEKIAGLITTPATNTDMLEKMQSSNEWVKNAKVIIILRSLENFLQFSLRAIRMK</sequence>
<keyword evidence="7" id="KW-0597">Phosphoprotein</keyword>
<dbReference type="GO" id="GO:0005896">
    <property type="term" value="C:interleukin-6 receptor complex"/>
    <property type="evidence" value="ECO:0007669"/>
    <property type="project" value="TreeGrafter"/>
</dbReference>
<evidence type="ECO:0000256" key="16">
    <source>
        <dbReference type="SAM" id="MobiDB-lite"/>
    </source>
</evidence>
<dbReference type="PANTHER" id="PTHR48494">
    <property type="entry name" value="INTERLEUKIN-6"/>
    <property type="match status" value="1"/>
</dbReference>
<dbReference type="AlphaFoldDB" id="A0A452EBS3"/>
<feature type="disulfide bond" evidence="15">
    <location>
        <begin position="101"/>
        <end position="107"/>
    </location>
</feature>
<evidence type="ECO:0000313" key="21">
    <source>
        <dbReference type="Proteomes" id="UP000694566"/>
    </source>
</evidence>
<dbReference type="GO" id="GO:0006955">
    <property type="term" value="P:immune response"/>
    <property type="evidence" value="ECO:0007669"/>
    <property type="project" value="InterPro"/>
</dbReference>
<dbReference type="InterPro" id="IPR030473">
    <property type="entry name" value="IL6/GCSF/MGF_CS"/>
</dbReference>
<keyword evidence="10 15" id="KW-1015">Disulfide bond</keyword>
<dbReference type="GO" id="GO:0008083">
    <property type="term" value="F:growth factor activity"/>
    <property type="evidence" value="ECO:0007669"/>
    <property type="project" value="UniProtKB-KW"/>
</dbReference>
<dbReference type="InterPro" id="IPR030474">
    <property type="entry name" value="IL-6/GCSF/MGF"/>
</dbReference>
<evidence type="ECO:0000256" key="11">
    <source>
        <dbReference type="ARBA" id="ARBA00023180"/>
    </source>
</evidence>
<evidence type="ECO:0000256" key="5">
    <source>
        <dbReference type="ARBA" id="ARBA00022514"/>
    </source>
</evidence>
<evidence type="ECO:0000256" key="17">
    <source>
        <dbReference type="SAM" id="Phobius"/>
    </source>
</evidence>
<comment type="subcellular location">
    <subcellularLocation>
        <location evidence="1">Secreted</location>
    </subcellularLocation>
</comment>
<reference evidence="18" key="3">
    <citation type="submission" date="2025-05" db="UniProtKB">
        <authorList>
            <consortium name="Ensembl"/>
        </authorList>
    </citation>
    <scope>IDENTIFICATION</scope>
</reference>
<dbReference type="InterPro" id="IPR009079">
    <property type="entry name" value="4_helix_cytokine-like_core"/>
</dbReference>
<dbReference type="PIRSF" id="PIRSF001935">
    <property type="entry name" value="IL6_MGF_GCSF"/>
    <property type="match status" value="1"/>
</dbReference>
<dbReference type="GO" id="GO:0005615">
    <property type="term" value="C:extracellular space"/>
    <property type="evidence" value="ECO:0007669"/>
    <property type="project" value="UniProtKB-KW"/>
</dbReference>
<keyword evidence="11" id="KW-0325">Glycoprotein</keyword>
<evidence type="ECO:0000313" key="20">
    <source>
        <dbReference type="Proteomes" id="UP000291000"/>
    </source>
</evidence>
<dbReference type="PRINTS" id="PR00433">
    <property type="entry name" value="IL6GCSFMGF"/>
</dbReference>
<dbReference type="PRINTS" id="PR00434">
    <property type="entry name" value="INTERLEUKIN6"/>
</dbReference>
<dbReference type="Bgee" id="ENSCHIG00000012291">
    <property type="expression patterns" value="Expressed in spleen"/>
</dbReference>
<dbReference type="OMA" id="QEEMCEK"/>
<dbReference type="FunFam" id="1.20.1250.10:FF:000006">
    <property type="entry name" value="Interleukin-6"/>
    <property type="match status" value="1"/>
</dbReference>
<dbReference type="GO" id="GO:0006953">
    <property type="term" value="P:acute-phase response"/>
    <property type="evidence" value="ECO:0007669"/>
    <property type="project" value="UniProtKB-KW"/>
</dbReference>
<accession>A0A452EBS3</accession>
<dbReference type="SUPFAM" id="SSF47266">
    <property type="entry name" value="4-helical cytokines"/>
    <property type="match status" value="1"/>
</dbReference>
<keyword evidence="17" id="KW-1133">Transmembrane helix</keyword>
<organism evidence="18 20">
    <name type="scientific">Capra hircus</name>
    <name type="common">Goat</name>
    <dbReference type="NCBI Taxonomy" id="9925"/>
    <lineage>
        <taxon>Eukaryota</taxon>
        <taxon>Metazoa</taxon>
        <taxon>Chordata</taxon>
        <taxon>Craniata</taxon>
        <taxon>Vertebrata</taxon>
        <taxon>Euteleostomi</taxon>
        <taxon>Mammalia</taxon>
        <taxon>Eutheria</taxon>
        <taxon>Laurasiatheria</taxon>
        <taxon>Artiodactyla</taxon>
        <taxon>Ruminantia</taxon>
        <taxon>Pecora</taxon>
        <taxon>Bovidae</taxon>
        <taxon>Caprinae</taxon>
        <taxon>Capra</taxon>
    </lineage>
</organism>
<comment type="similarity">
    <text evidence="2">Belongs to the IL-6 superfamily.</text>
</comment>
<dbReference type="Pfam" id="PF00489">
    <property type="entry name" value="IL6"/>
    <property type="match status" value="1"/>
</dbReference>
<evidence type="ECO:0000256" key="8">
    <source>
        <dbReference type="ARBA" id="ARBA00022729"/>
    </source>
</evidence>
<keyword evidence="17" id="KW-0472">Membrane</keyword>
<evidence type="ECO:0000256" key="12">
    <source>
        <dbReference type="ARBA" id="ARBA00023441"/>
    </source>
</evidence>
<dbReference type="Proteomes" id="UP000291000">
    <property type="component" value="Chromosome 4"/>
</dbReference>
<proteinExistence type="inferred from homology"/>
<dbReference type="GO" id="GO:0005125">
    <property type="term" value="F:cytokine activity"/>
    <property type="evidence" value="ECO:0007669"/>
    <property type="project" value="UniProtKB-KW"/>
</dbReference>
<feature type="disulfide bond" evidence="15">
    <location>
        <begin position="130"/>
        <end position="140"/>
    </location>
</feature>
<dbReference type="Gene3D" id="1.20.1250.10">
    <property type="match status" value="1"/>
</dbReference>
<reference evidence="19 21" key="2">
    <citation type="submission" date="2019-03" db="EMBL/GenBank/DDBJ databases">
        <title>Genome sequencing and reference-guided assembly of Black Bengal Goat (Capra hircus).</title>
        <authorList>
            <person name="Siddiki A.Z."/>
            <person name="Baten A."/>
            <person name="Billah M."/>
            <person name="Alam M.A.U."/>
            <person name="Shawrob K.S.M."/>
            <person name="Saha S."/>
            <person name="Chowdhury M."/>
            <person name="Rahman A.H."/>
            <person name="Stear M."/>
            <person name="Miah G."/>
            <person name="Das G.B."/>
            <person name="Hossain M.M."/>
            <person name="Kumkum M."/>
            <person name="Islam M.S."/>
            <person name="Mollah A.M."/>
            <person name="Ahsan A."/>
            <person name="Tusar F."/>
            <person name="Khan M.K.I."/>
        </authorList>
    </citation>
    <scope>NUCLEOTIDE SEQUENCE [LARGE SCALE GENOMIC DNA]</scope>
</reference>
<keyword evidence="17" id="KW-0812">Transmembrane</keyword>
<comment type="function">
    <text evidence="12">Cytokine with a wide variety of biological functions in immunity, tissue regeneration, and metabolism. Binds to IL6R, then the complex associates to the signaling subunit IL6ST/gp130 to trigger the intracellular IL6-signaling pathway. The interaction with the membrane-bound IL6R and IL6ST stimulates 'classic signaling', whereas the binding of IL6 and soluble IL6R to IL6ST stimulates 'trans-signaling'. Alternatively, 'cluster signaling' occurs when membrane-bound IL6:IL6R complexes on transmitter cells activate IL6ST receptors on neighboring receiver cells.</text>
</comment>
<name>A0A452EBS3_CAPHI</name>
<dbReference type="GeneTree" id="ENSGT00390000000878"/>
<dbReference type="GO" id="GO:0030154">
    <property type="term" value="P:cell differentiation"/>
    <property type="evidence" value="ECO:0007669"/>
    <property type="project" value="InterPro"/>
</dbReference>
<dbReference type="EMBL" id="LWLT01000003">
    <property type="status" value="NOT_ANNOTATED_CDS"/>
    <property type="molecule type" value="Genomic_DNA"/>
</dbReference>
<dbReference type="GO" id="GO:0046427">
    <property type="term" value="P:positive regulation of receptor signaling pathway via JAK-STAT"/>
    <property type="evidence" value="ECO:0007669"/>
    <property type="project" value="TreeGrafter"/>
</dbReference>
<evidence type="ECO:0000313" key="18">
    <source>
        <dbReference type="Ensembl" id="ENSCHIP00000009414.1"/>
    </source>
</evidence>
<keyword evidence="8" id="KW-0732">Signal</keyword>